<dbReference type="PROSITE" id="PS51186">
    <property type="entry name" value="GNAT"/>
    <property type="match status" value="1"/>
</dbReference>
<keyword evidence="2" id="KW-0808">Transferase</keyword>
<sequence>MSEIVIRHAAPEDASDLHRILSQPETYANTLQIPHPSLSLTHSRLAELQPGKQRLVACIDEVVVGDLALEVNSRARRRHTASFGICVDSNYRQRGVASALMQEMVSLCDNWLSVTRIELTVFADNQPAIRLYQRFGFESEGLARRHAMRDGKLVDTLYMARLKE</sequence>
<feature type="domain" description="N-acetyltransferase" evidence="1">
    <location>
        <begin position="4"/>
        <end position="164"/>
    </location>
</feature>
<accession>A0ABV3N5F9</accession>
<dbReference type="GO" id="GO:0016746">
    <property type="term" value="F:acyltransferase activity"/>
    <property type="evidence" value="ECO:0007669"/>
    <property type="project" value="UniProtKB-KW"/>
</dbReference>
<evidence type="ECO:0000313" key="3">
    <source>
        <dbReference type="Proteomes" id="UP001554567"/>
    </source>
</evidence>
<reference evidence="2 3" key="1">
    <citation type="submission" date="2024-07" db="EMBL/GenBank/DDBJ databases">
        <authorList>
            <person name="Dulla G.F.J."/>
            <person name="Delorm J.G."/>
        </authorList>
    </citation>
    <scope>NUCLEOTIDE SEQUENCE [LARGE SCALE GENOMIC DNA]</scope>
    <source>
        <strain evidence="2 3">JGD 233</strain>
    </source>
</reference>
<dbReference type="PANTHER" id="PTHR43415">
    <property type="entry name" value="SPERMIDINE N(1)-ACETYLTRANSFERASE"/>
    <property type="match status" value="1"/>
</dbReference>
<dbReference type="CDD" id="cd04301">
    <property type="entry name" value="NAT_SF"/>
    <property type="match status" value="1"/>
</dbReference>
<dbReference type="InterPro" id="IPR016181">
    <property type="entry name" value="Acyl_CoA_acyltransferase"/>
</dbReference>
<keyword evidence="3" id="KW-1185">Reference proteome</keyword>
<name>A0ABV3N5F9_9GAMM</name>
<dbReference type="Pfam" id="PF00583">
    <property type="entry name" value="Acetyltransf_1"/>
    <property type="match status" value="1"/>
</dbReference>
<comment type="caution">
    <text evidence="2">The sequence shown here is derived from an EMBL/GenBank/DDBJ whole genome shotgun (WGS) entry which is preliminary data.</text>
</comment>
<dbReference type="SUPFAM" id="SSF55729">
    <property type="entry name" value="Acyl-CoA N-acyltransferases (Nat)"/>
    <property type="match status" value="1"/>
</dbReference>
<protein>
    <submittedName>
        <fullName evidence="2">GNAT family N-acetyltransferase</fullName>
        <ecNumber evidence="2">2.3.1.-</ecNumber>
    </submittedName>
</protein>
<dbReference type="Gene3D" id="3.40.630.30">
    <property type="match status" value="1"/>
</dbReference>
<evidence type="ECO:0000259" key="1">
    <source>
        <dbReference type="PROSITE" id="PS51186"/>
    </source>
</evidence>
<gene>
    <name evidence="2" type="ORF">ABW286_18045</name>
</gene>
<dbReference type="EMBL" id="JBFKZN010000010">
    <property type="protein sequence ID" value="MEW5291059.1"/>
    <property type="molecule type" value="Genomic_DNA"/>
</dbReference>
<dbReference type="InterPro" id="IPR000182">
    <property type="entry name" value="GNAT_dom"/>
</dbReference>
<dbReference type="RefSeq" id="WP_367168298.1">
    <property type="nucleotide sequence ID" value="NZ_JBFKZN010000010.1"/>
</dbReference>
<keyword evidence="2" id="KW-0012">Acyltransferase</keyword>
<dbReference type="EC" id="2.3.1.-" evidence="2"/>
<organism evidence="2 3">
    <name type="scientific">Erwinia papayae</name>
    <dbReference type="NCBI Taxonomy" id="206499"/>
    <lineage>
        <taxon>Bacteria</taxon>
        <taxon>Pseudomonadati</taxon>
        <taxon>Pseudomonadota</taxon>
        <taxon>Gammaproteobacteria</taxon>
        <taxon>Enterobacterales</taxon>
        <taxon>Erwiniaceae</taxon>
        <taxon>Erwinia</taxon>
    </lineage>
</organism>
<dbReference type="PANTHER" id="PTHR43415:SF3">
    <property type="entry name" value="GNAT-FAMILY ACETYLTRANSFERASE"/>
    <property type="match status" value="1"/>
</dbReference>
<dbReference type="Proteomes" id="UP001554567">
    <property type="component" value="Unassembled WGS sequence"/>
</dbReference>
<evidence type="ECO:0000313" key="2">
    <source>
        <dbReference type="EMBL" id="MEW5291059.1"/>
    </source>
</evidence>
<proteinExistence type="predicted"/>